<dbReference type="InterPro" id="IPR000210">
    <property type="entry name" value="BTB/POZ_dom"/>
</dbReference>
<dbReference type="Proteomes" id="UP000708208">
    <property type="component" value="Unassembled WGS sequence"/>
</dbReference>
<organism evidence="3 4">
    <name type="scientific">Allacma fusca</name>
    <dbReference type="NCBI Taxonomy" id="39272"/>
    <lineage>
        <taxon>Eukaryota</taxon>
        <taxon>Metazoa</taxon>
        <taxon>Ecdysozoa</taxon>
        <taxon>Arthropoda</taxon>
        <taxon>Hexapoda</taxon>
        <taxon>Collembola</taxon>
        <taxon>Symphypleona</taxon>
        <taxon>Sminthuridae</taxon>
        <taxon>Allacma</taxon>
    </lineage>
</organism>
<dbReference type="PROSITE" id="PS50097">
    <property type="entry name" value="BTB"/>
    <property type="match status" value="1"/>
</dbReference>
<evidence type="ECO:0000256" key="1">
    <source>
        <dbReference type="SAM" id="MobiDB-lite"/>
    </source>
</evidence>
<reference evidence="3" key="1">
    <citation type="submission" date="2021-06" db="EMBL/GenBank/DDBJ databases">
        <authorList>
            <person name="Hodson N. C."/>
            <person name="Mongue J. A."/>
            <person name="Jaron S. K."/>
        </authorList>
    </citation>
    <scope>NUCLEOTIDE SEQUENCE</scope>
</reference>
<feature type="compositionally biased region" description="Low complexity" evidence="1">
    <location>
        <begin position="72"/>
        <end position="84"/>
    </location>
</feature>
<dbReference type="AlphaFoldDB" id="A0A8J2L7C2"/>
<feature type="domain" description="BTB" evidence="2">
    <location>
        <begin position="113"/>
        <end position="143"/>
    </location>
</feature>
<evidence type="ECO:0000259" key="2">
    <source>
        <dbReference type="PROSITE" id="PS50097"/>
    </source>
</evidence>
<evidence type="ECO:0000313" key="3">
    <source>
        <dbReference type="EMBL" id="CAG7829472.1"/>
    </source>
</evidence>
<feature type="non-terminal residue" evidence="3">
    <location>
        <position position="1"/>
    </location>
</feature>
<protein>
    <recommendedName>
        <fullName evidence="2">BTB domain-containing protein</fullName>
    </recommendedName>
</protein>
<name>A0A8J2L7C2_9HEXA</name>
<dbReference type="Pfam" id="PF00651">
    <property type="entry name" value="BTB"/>
    <property type="match status" value="1"/>
</dbReference>
<comment type="caution">
    <text evidence="3">The sequence shown here is derived from an EMBL/GenBank/DDBJ whole genome shotgun (WGS) entry which is preliminary data.</text>
</comment>
<evidence type="ECO:0000313" key="4">
    <source>
        <dbReference type="Proteomes" id="UP000708208"/>
    </source>
</evidence>
<feature type="region of interest" description="Disordered" evidence="1">
    <location>
        <begin position="29"/>
        <end position="84"/>
    </location>
</feature>
<dbReference type="EMBL" id="CAJVCH010551628">
    <property type="protein sequence ID" value="CAG7829472.1"/>
    <property type="molecule type" value="Genomic_DNA"/>
</dbReference>
<sequence>LAVKIADKRISLAGLQFSFAMENKSPGSCSSIISSSTPGPGGNNLMNNKVANGGSPDSTTTNSSAGIGNHGSSNNTSARSSSPTPNMYSLKWNTQLLALQRSLANLWDNGIGTDAVLLCQGTPLPVHKIVLTAASPYVASVVQVSEVYRCVVDRNQNISQYTIVFLSAS</sequence>
<feature type="compositionally biased region" description="Low complexity" evidence="1">
    <location>
        <begin position="29"/>
        <end position="38"/>
    </location>
</feature>
<proteinExistence type="predicted"/>
<feature type="compositionally biased region" description="Polar residues" evidence="1">
    <location>
        <begin position="44"/>
        <end position="66"/>
    </location>
</feature>
<keyword evidence="4" id="KW-1185">Reference proteome</keyword>
<gene>
    <name evidence="3" type="ORF">AFUS01_LOCUS39333</name>
</gene>
<accession>A0A8J2L7C2</accession>